<dbReference type="InterPro" id="IPR018060">
    <property type="entry name" value="HTH_AraC"/>
</dbReference>
<dbReference type="InterPro" id="IPR002818">
    <property type="entry name" value="DJ-1/PfpI"/>
</dbReference>
<dbReference type="SMART" id="SM00342">
    <property type="entry name" value="HTH_ARAC"/>
    <property type="match status" value="1"/>
</dbReference>
<keyword evidence="2" id="KW-0238">DNA-binding</keyword>
<dbReference type="PANTHER" id="PTHR43130">
    <property type="entry name" value="ARAC-FAMILY TRANSCRIPTIONAL REGULATOR"/>
    <property type="match status" value="1"/>
</dbReference>
<reference evidence="5 6" key="1">
    <citation type="submission" date="2022-03" db="EMBL/GenBank/DDBJ databases">
        <title>Pseudonocardia alaer sp. nov., a novel actinomycete isolated from reed forest soil.</title>
        <authorList>
            <person name="Wang L."/>
        </authorList>
    </citation>
    <scope>NUCLEOTIDE SEQUENCE [LARGE SCALE GENOMIC DNA]</scope>
    <source>
        <strain evidence="5 6">Y-16303</strain>
    </source>
</reference>
<proteinExistence type="predicted"/>
<evidence type="ECO:0000259" key="4">
    <source>
        <dbReference type="PROSITE" id="PS01124"/>
    </source>
</evidence>
<dbReference type="InterPro" id="IPR052158">
    <property type="entry name" value="INH-QAR"/>
</dbReference>
<evidence type="ECO:0000256" key="3">
    <source>
        <dbReference type="ARBA" id="ARBA00023163"/>
    </source>
</evidence>
<evidence type="ECO:0000313" key="5">
    <source>
        <dbReference type="EMBL" id="MCH6170683.1"/>
    </source>
</evidence>
<dbReference type="SUPFAM" id="SSF46689">
    <property type="entry name" value="Homeodomain-like"/>
    <property type="match status" value="2"/>
</dbReference>
<sequence>MRTVALLAYDGAQVLDLMGPAEVFYVADQLAGGGIYGVHIVSADGRDTVSASGLRMGVASSLDDLDGPIDTFLIPGTPHWARLMEDEPLLAVLRSGAARARRVAAVCAGAFLLGSVGLLEGRRATTHWLFLDDLAERFPATTVERNPIFVGDGRVFTCAGVTAGIDLALALVEADHGPDLTRQVAQFLVVFMQRPGGQAQFSVRMRTQPPARSPLREILDAIVADPAGDHRVAVLSERAGFSERHLARVFLRELGITPTRYVEQVRVEAARMLLEASDAPLDTIARRAGMSSTEALRRSFTREMGTTPHAYRQRFRTTGVAEGTV</sequence>
<gene>
    <name evidence="5" type="ORF">MMF94_33690</name>
</gene>
<dbReference type="InterPro" id="IPR018062">
    <property type="entry name" value="HTH_AraC-typ_CS"/>
</dbReference>
<dbReference type="PANTHER" id="PTHR43130:SF3">
    <property type="entry name" value="HTH-TYPE TRANSCRIPTIONAL REGULATOR RV1931C"/>
    <property type="match status" value="1"/>
</dbReference>
<keyword evidence="6" id="KW-1185">Reference proteome</keyword>
<dbReference type="Pfam" id="PF01965">
    <property type="entry name" value="DJ-1_PfpI"/>
    <property type="match status" value="1"/>
</dbReference>
<comment type="caution">
    <text evidence="5">The sequence shown here is derived from an EMBL/GenBank/DDBJ whole genome shotgun (WGS) entry which is preliminary data.</text>
</comment>
<dbReference type="SUPFAM" id="SSF52317">
    <property type="entry name" value="Class I glutamine amidotransferase-like"/>
    <property type="match status" value="1"/>
</dbReference>
<dbReference type="Proteomes" id="UP001299970">
    <property type="component" value="Unassembled WGS sequence"/>
</dbReference>
<dbReference type="Pfam" id="PF12833">
    <property type="entry name" value="HTH_18"/>
    <property type="match status" value="1"/>
</dbReference>
<dbReference type="InterPro" id="IPR029062">
    <property type="entry name" value="Class_I_gatase-like"/>
</dbReference>
<dbReference type="CDD" id="cd03137">
    <property type="entry name" value="GATase1_AraC_1"/>
    <property type="match status" value="1"/>
</dbReference>
<dbReference type="InterPro" id="IPR009057">
    <property type="entry name" value="Homeodomain-like_sf"/>
</dbReference>
<dbReference type="RefSeq" id="WP_241041486.1">
    <property type="nucleotide sequence ID" value="NZ_BAAAJF010000060.1"/>
</dbReference>
<keyword evidence="1" id="KW-0805">Transcription regulation</keyword>
<evidence type="ECO:0000313" key="6">
    <source>
        <dbReference type="Proteomes" id="UP001299970"/>
    </source>
</evidence>
<accession>A0ABS9TQJ5</accession>
<keyword evidence="3" id="KW-0804">Transcription</keyword>
<protein>
    <submittedName>
        <fullName evidence="5">DJ-1/PfpI family protein</fullName>
    </submittedName>
</protein>
<organism evidence="5 6">
    <name type="scientific">Pseudonocardia alaniniphila</name>
    <dbReference type="NCBI Taxonomy" id="75291"/>
    <lineage>
        <taxon>Bacteria</taxon>
        <taxon>Bacillati</taxon>
        <taxon>Actinomycetota</taxon>
        <taxon>Actinomycetes</taxon>
        <taxon>Pseudonocardiales</taxon>
        <taxon>Pseudonocardiaceae</taxon>
        <taxon>Pseudonocardia</taxon>
    </lineage>
</organism>
<dbReference type="EMBL" id="JAKXMK010000035">
    <property type="protein sequence ID" value="MCH6170683.1"/>
    <property type="molecule type" value="Genomic_DNA"/>
</dbReference>
<feature type="domain" description="HTH araC/xylS-type" evidence="4">
    <location>
        <begin position="216"/>
        <end position="314"/>
    </location>
</feature>
<evidence type="ECO:0000256" key="2">
    <source>
        <dbReference type="ARBA" id="ARBA00023125"/>
    </source>
</evidence>
<name>A0ABS9TQJ5_9PSEU</name>
<evidence type="ECO:0000256" key="1">
    <source>
        <dbReference type="ARBA" id="ARBA00023015"/>
    </source>
</evidence>
<dbReference type="Gene3D" id="3.40.50.880">
    <property type="match status" value="1"/>
</dbReference>
<dbReference type="PROSITE" id="PS01124">
    <property type="entry name" value="HTH_ARAC_FAMILY_2"/>
    <property type="match status" value="1"/>
</dbReference>
<dbReference type="PROSITE" id="PS00041">
    <property type="entry name" value="HTH_ARAC_FAMILY_1"/>
    <property type="match status" value="1"/>
</dbReference>
<dbReference type="Gene3D" id="1.10.10.60">
    <property type="entry name" value="Homeodomain-like"/>
    <property type="match status" value="2"/>
</dbReference>